<name>A0A1G8CI07_9BURK</name>
<dbReference type="InterPro" id="IPR029069">
    <property type="entry name" value="HotDog_dom_sf"/>
</dbReference>
<dbReference type="NCBIfam" id="TIGR00051">
    <property type="entry name" value="YbgC/FadM family acyl-CoA thioesterase"/>
    <property type="match status" value="1"/>
</dbReference>
<sequence>MRGMNMSPSEPGAEIGFIWPIRVYYEDTDAGGIVFYANYLKFFERARTEWLRACGIEQDRLAEQSGTLFIVRSTAMDYRAPARLDDLIKIVSRPERIGRASVDFSQEAWRDGTLLATGTIRVGCVDRVALRPAAIPEPVLAALRRGPGVTAPSVSTNNG</sequence>
<dbReference type="AlphaFoldDB" id="A0A1G8CI07"/>
<comment type="similarity">
    <text evidence="1">Belongs to the 4-hydroxybenzoyl-CoA thioesterase family.</text>
</comment>
<dbReference type="OrthoDB" id="9808429at2"/>
<dbReference type="EMBL" id="FNCJ01000010">
    <property type="protein sequence ID" value="SDH45104.1"/>
    <property type="molecule type" value="Genomic_DNA"/>
</dbReference>
<dbReference type="Proteomes" id="UP000199706">
    <property type="component" value="Unassembled WGS sequence"/>
</dbReference>
<evidence type="ECO:0000313" key="3">
    <source>
        <dbReference type="EMBL" id="SDH45104.1"/>
    </source>
</evidence>
<dbReference type="CDD" id="cd00586">
    <property type="entry name" value="4HBT"/>
    <property type="match status" value="1"/>
</dbReference>
<accession>A0A1G8CI07</accession>
<dbReference type="PANTHER" id="PTHR31793">
    <property type="entry name" value="4-HYDROXYBENZOYL-COA THIOESTERASE FAMILY MEMBER"/>
    <property type="match status" value="1"/>
</dbReference>
<evidence type="ECO:0000313" key="4">
    <source>
        <dbReference type="Proteomes" id="UP000199706"/>
    </source>
</evidence>
<reference evidence="3 4" key="1">
    <citation type="submission" date="2016-10" db="EMBL/GenBank/DDBJ databases">
        <authorList>
            <person name="de Groot N.N."/>
        </authorList>
    </citation>
    <scope>NUCLEOTIDE SEQUENCE [LARGE SCALE GENOMIC DNA]</scope>
    <source>
        <strain evidence="3 4">LMG 2247</strain>
    </source>
</reference>
<dbReference type="InterPro" id="IPR014166">
    <property type="entry name" value="Tol-Pal_acyl-CoA_thioesterase"/>
</dbReference>
<gene>
    <name evidence="3" type="ORF">SAMN05216466_11022</name>
</gene>
<dbReference type="Pfam" id="PF13279">
    <property type="entry name" value="4HBT_2"/>
    <property type="match status" value="1"/>
</dbReference>
<organism evidence="3 4">
    <name type="scientific">Paraburkholderia phenazinium</name>
    <dbReference type="NCBI Taxonomy" id="60549"/>
    <lineage>
        <taxon>Bacteria</taxon>
        <taxon>Pseudomonadati</taxon>
        <taxon>Pseudomonadota</taxon>
        <taxon>Betaproteobacteria</taxon>
        <taxon>Burkholderiales</taxon>
        <taxon>Burkholderiaceae</taxon>
        <taxon>Paraburkholderia</taxon>
    </lineage>
</organism>
<evidence type="ECO:0000256" key="2">
    <source>
        <dbReference type="ARBA" id="ARBA00022801"/>
    </source>
</evidence>
<dbReference type="FunFam" id="3.10.129.10:FF:000004">
    <property type="entry name" value="Tol-pal system-associated acyl-CoA thioesterase"/>
    <property type="match status" value="1"/>
</dbReference>
<dbReference type="RefSeq" id="WP_090686591.1">
    <property type="nucleotide sequence ID" value="NZ_CADERL010000018.1"/>
</dbReference>
<dbReference type="GO" id="GO:0047617">
    <property type="term" value="F:fatty acyl-CoA hydrolase activity"/>
    <property type="evidence" value="ECO:0007669"/>
    <property type="project" value="TreeGrafter"/>
</dbReference>
<dbReference type="SUPFAM" id="SSF54637">
    <property type="entry name" value="Thioesterase/thiol ester dehydrase-isomerase"/>
    <property type="match status" value="1"/>
</dbReference>
<dbReference type="InterPro" id="IPR050563">
    <property type="entry name" value="4-hydroxybenzoyl-CoA_TE"/>
</dbReference>
<dbReference type="NCBIfam" id="TIGR02799">
    <property type="entry name" value="thio_ybgC"/>
    <property type="match status" value="1"/>
</dbReference>
<dbReference type="PANTHER" id="PTHR31793:SF37">
    <property type="entry name" value="ACYL-COA THIOESTER HYDROLASE YBGC"/>
    <property type="match status" value="1"/>
</dbReference>
<dbReference type="InterPro" id="IPR006684">
    <property type="entry name" value="YbgC/YbaW"/>
</dbReference>
<dbReference type="PIRSF" id="PIRSF003230">
    <property type="entry name" value="YbgC"/>
    <property type="match status" value="1"/>
</dbReference>
<proteinExistence type="inferred from homology"/>
<protein>
    <submittedName>
        <fullName evidence="3">(3S)-malyl-CoA thioesterase</fullName>
    </submittedName>
</protein>
<dbReference type="Gene3D" id="3.10.129.10">
    <property type="entry name" value="Hotdog Thioesterase"/>
    <property type="match status" value="1"/>
</dbReference>
<evidence type="ECO:0000256" key="1">
    <source>
        <dbReference type="ARBA" id="ARBA00005953"/>
    </source>
</evidence>
<keyword evidence="2" id="KW-0378">Hydrolase</keyword>